<protein>
    <recommendedName>
        <fullName evidence="3">Type VI secretion system amidase effector protein Tae4</fullName>
    </recommendedName>
</protein>
<dbReference type="RefSeq" id="WP_144203502.1">
    <property type="nucleotide sequence ID" value="NZ_CAJPVH010000013.1"/>
</dbReference>
<dbReference type="Proteomes" id="UP000318943">
    <property type="component" value="Unassembled WGS sequence"/>
</dbReference>
<reference evidence="1 2" key="1">
    <citation type="submission" date="2019-05" db="EMBL/GenBank/DDBJ databases">
        <title>Whole genome sequence analysis of Cupriavidus campinensis S14E4C strain.</title>
        <authorList>
            <person name="Abbaszade G."/>
            <person name="Szabo A."/>
            <person name="Toumi M."/>
            <person name="Toth E."/>
        </authorList>
    </citation>
    <scope>NUCLEOTIDE SEQUENCE [LARGE SCALE GENOMIC DNA]</scope>
    <source>
        <strain evidence="1 2">S14E4C</strain>
    </source>
</reference>
<sequence length="155" mass="17539">MKPTFMAVQSHYQSRKTVIKEQLFAEIGWEDLIPKPEYNNTCAIRVSLALIKCGFTLNGRIAIKKGKYKGKLIEPGQAKLARMLAERQYLGPPEIFPRDDALRSIGNRRGVIAFWNIPDYMSGRGGHIDIVTGAYQACGSTCFWDAKTIWFWPLA</sequence>
<keyword evidence="2" id="KW-1185">Reference proteome</keyword>
<evidence type="ECO:0000313" key="2">
    <source>
        <dbReference type="Proteomes" id="UP000318943"/>
    </source>
</evidence>
<dbReference type="Pfam" id="PF14113">
    <property type="entry name" value="Tae4"/>
    <property type="match status" value="1"/>
</dbReference>
<name>A0ABY3EEV2_9BURK</name>
<comment type="caution">
    <text evidence="1">The sequence shown here is derived from an EMBL/GenBank/DDBJ whole genome shotgun (WGS) entry which is preliminary data.</text>
</comment>
<dbReference type="InterPro" id="IPR025562">
    <property type="entry name" value="Tae4"/>
</dbReference>
<dbReference type="EMBL" id="VCIZ01000031">
    <property type="protein sequence ID" value="TSP09263.1"/>
    <property type="molecule type" value="Genomic_DNA"/>
</dbReference>
<organism evidence="1 2">
    <name type="scientific">Cupriavidus campinensis</name>
    <dbReference type="NCBI Taxonomy" id="151783"/>
    <lineage>
        <taxon>Bacteria</taxon>
        <taxon>Pseudomonadati</taxon>
        <taxon>Pseudomonadota</taxon>
        <taxon>Betaproteobacteria</taxon>
        <taxon>Burkholderiales</taxon>
        <taxon>Burkholderiaceae</taxon>
        <taxon>Cupriavidus</taxon>
    </lineage>
</organism>
<evidence type="ECO:0008006" key="3">
    <source>
        <dbReference type="Google" id="ProtNLM"/>
    </source>
</evidence>
<accession>A0ABY3EEV2</accession>
<evidence type="ECO:0000313" key="1">
    <source>
        <dbReference type="EMBL" id="TSP09263.1"/>
    </source>
</evidence>
<dbReference type="Gene3D" id="4.10.280.80">
    <property type="match status" value="1"/>
</dbReference>
<gene>
    <name evidence="1" type="ORF">FGG12_28680</name>
</gene>
<proteinExistence type="predicted"/>
<dbReference type="Gene3D" id="3.90.1720.80">
    <property type="match status" value="1"/>
</dbReference>